<protein>
    <submittedName>
        <fullName evidence="1">Uncharacterized protein</fullName>
    </submittedName>
</protein>
<dbReference type="VEuPathDB" id="FungiDB:BCV72DRAFT_323699"/>
<evidence type="ECO:0000313" key="1">
    <source>
        <dbReference type="EMBL" id="ORE00974.1"/>
    </source>
</evidence>
<dbReference type="AlphaFoldDB" id="A0A1X0QMK3"/>
<dbReference type="EMBL" id="KV922208">
    <property type="protein sequence ID" value="ORE00974.1"/>
    <property type="molecule type" value="Genomic_DNA"/>
</dbReference>
<accession>A0A1X0QMK3</accession>
<dbReference type="Proteomes" id="UP000242414">
    <property type="component" value="Unassembled WGS sequence"/>
</dbReference>
<name>A0A1X0QMK3_RHIZD</name>
<organism evidence="1">
    <name type="scientific">Rhizopus microsporus var. microsporus</name>
    <dbReference type="NCBI Taxonomy" id="86635"/>
    <lineage>
        <taxon>Eukaryota</taxon>
        <taxon>Fungi</taxon>
        <taxon>Fungi incertae sedis</taxon>
        <taxon>Mucoromycota</taxon>
        <taxon>Mucoromycotina</taxon>
        <taxon>Mucoromycetes</taxon>
        <taxon>Mucorales</taxon>
        <taxon>Mucorineae</taxon>
        <taxon>Rhizopodaceae</taxon>
        <taxon>Rhizopus</taxon>
    </lineage>
</organism>
<proteinExistence type="predicted"/>
<reference evidence="1" key="1">
    <citation type="journal article" date="2016" name="Proc. Natl. Acad. Sci. U.S.A.">
        <title>Lipid metabolic changes in an early divergent fungus govern the establishment of a mutualistic symbiosis with endobacteria.</title>
        <authorList>
            <person name="Lastovetsky O.A."/>
            <person name="Gaspar M.L."/>
            <person name="Mondo S.J."/>
            <person name="LaButti K.M."/>
            <person name="Sandor L."/>
            <person name="Grigoriev I.V."/>
            <person name="Henry S.A."/>
            <person name="Pawlowska T.E."/>
        </authorList>
    </citation>
    <scope>NUCLEOTIDE SEQUENCE [LARGE SCALE GENOMIC DNA]</scope>
    <source>
        <strain evidence="1">ATCC 52814</strain>
    </source>
</reference>
<sequence>MHCRLMLSQTISDPLSFLLNMLPTRKPRSRGESTGQLYAESCMNLITYITLSFRLLRPLASGKDS</sequence>
<gene>
    <name evidence="1" type="ORF">BCV72DRAFT_323699</name>
</gene>